<gene>
    <name evidence="3" type="ORF">H9847_05790</name>
</gene>
<evidence type="ECO:0000256" key="1">
    <source>
        <dbReference type="ARBA" id="ARBA00009981"/>
    </source>
</evidence>
<protein>
    <recommendedName>
        <fullName evidence="5">Antitoxin</fullName>
    </recommendedName>
</protein>
<evidence type="ECO:0000256" key="2">
    <source>
        <dbReference type="SAM" id="MobiDB-lite"/>
    </source>
</evidence>
<dbReference type="Proteomes" id="UP000733611">
    <property type="component" value="Unassembled WGS sequence"/>
</dbReference>
<feature type="region of interest" description="Disordered" evidence="2">
    <location>
        <begin position="242"/>
        <end position="293"/>
    </location>
</feature>
<dbReference type="SUPFAM" id="SSF143120">
    <property type="entry name" value="YefM-like"/>
    <property type="match status" value="1"/>
</dbReference>
<proteinExistence type="inferred from homology"/>
<evidence type="ECO:0000313" key="3">
    <source>
        <dbReference type="EMBL" id="MBU3844365.1"/>
    </source>
</evidence>
<feature type="compositionally biased region" description="Basic residues" evidence="2">
    <location>
        <begin position="492"/>
        <end position="516"/>
    </location>
</feature>
<comment type="similarity">
    <text evidence="1">Belongs to the phD/YefM antitoxin family.</text>
</comment>
<name>A0A948TFZ7_9GAMM</name>
<reference evidence="3" key="1">
    <citation type="journal article" date="2021" name="PeerJ">
        <title>Extensive microbial diversity within the chicken gut microbiome revealed by metagenomics and culture.</title>
        <authorList>
            <person name="Gilroy R."/>
            <person name="Ravi A."/>
            <person name="Getino M."/>
            <person name="Pursley I."/>
            <person name="Horton D.L."/>
            <person name="Alikhan N.F."/>
            <person name="Baker D."/>
            <person name="Gharbi K."/>
            <person name="Hall N."/>
            <person name="Watson M."/>
            <person name="Adriaenssens E.M."/>
            <person name="Foster-Nyarko E."/>
            <person name="Jarju S."/>
            <person name="Secka A."/>
            <person name="Antonio M."/>
            <person name="Oren A."/>
            <person name="Chaudhuri R.R."/>
            <person name="La Ragione R."/>
            <person name="Hildebrand F."/>
            <person name="Pallen M.J."/>
        </authorList>
    </citation>
    <scope>NUCLEOTIDE SEQUENCE</scope>
    <source>
        <strain evidence="3">378</strain>
    </source>
</reference>
<evidence type="ECO:0000313" key="4">
    <source>
        <dbReference type="Proteomes" id="UP000733611"/>
    </source>
</evidence>
<reference evidence="3" key="2">
    <citation type="submission" date="2021-04" db="EMBL/GenBank/DDBJ databases">
        <authorList>
            <person name="Gilroy R."/>
        </authorList>
    </citation>
    <scope>NUCLEOTIDE SEQUENCE</scope>
    <source>
        <strain evidence="3">378</strain>
    </source>
</reference>
<sequence>MAHIRQILANLSISISEFKKSPKSVIKAVKNEPIAVISNNRPAFYCVPADILETLYQKFYEMNEIQNLQDFNSSAMNAVISTPAADTSSNFDVKDIFQGIDAASDKDEPEDLVDPINNHVADPLDEEVAKQSSHGMDHHLIDSIDHTDTLSDFQEDSAAGHDDVATEFSDDSHDFALAESLSTFPLKHHDSCDCSTDDHSAPALDEHDASDMATDAFNHQDVFADSGEKHSTALDFGELADQCPDFESPAESAATTDSDSGSATVTAAASATTDADAEEQISSGSAVAATHSSGGDLNKAAALAAAAVVVTLNSDLSKGSANADFDHQEHSTSLKGNYDPHWKSTFHDGFTFPTKEGPIAGASGELDLMHDPIIGTADRDQCLEESAAMQEAMRDVNQEIHDNSVARKLVSGPHSFSLEHIAKTYRPYTQKKLQEQLKKDQEQEQPSPKEQAQIAKVLKALQPTDISASTKLTTADTLATDAAFAAKEAKAPKAKTKAKSKAKRTGRHGKAHKKSSPVKAFASLL</sequence>
<dbReference type="InterPro" id="IPR036165">
    <property type="entry name" value="YefM-like_sf"/>
</dbReference>
<feature type="compositionally biased region" description="Polar residues" evidence="2">
    <location>
        <begin position="280"/>
        <end position="293"/>
    </location>
</feature>
<comment type="caution">
    <text evidence="3">The sequence shown here is derived from an EMBL/GenBank/DDBJ whole genome shotgun (WGS) entry which is preliminary data.</text>
</comment>
<organism evidence="3 4">
    <name type="scientific">Candidatus Anaerobiospirillum pullicola</name>
    <dbReference type="NCBI Taxonomy" id="2838451"/>
    <lineage>
        <taxon>Bacteria</taxon>
        <taxon>Pseudomonadati</taxon>
        <taxon>Pseudomonadota</taxon>
        <taxon>Gammaproteobacteria</taxon>
        <taxon>Aeromonadales</taxon>
        <taxon>Succinivibrionaceae</taxon>
        <taxon>Anaerobiospirillum</taxon>
    </lineage>
</organism>
<accession>A0A948TFZ7</accession>
<evidence type="ECO:0008006" key="5">
    <source>
        <dbReference type="Google" id="ProtNLM"/>
    </source>
</evidence>
<feature type="region of interest" description="Disordered" evidence="2">
    <location>
        <begin position="488"/>
        <end position="525"/>
    </location>
</feature>
<dbReference type="AlphaFoldDB" id="A0A948TFZ7"/>
<dbReference type="EMBL" id="JAHLFE010000114">
    <property type="protein sequence ID" value="MBU3844365.1"/>
    <property type="molecule type" value="Genomic_DNA"/>
</dbReference>
<feature type="compositionally biased region" description="Low complexity" evidence="2">
    <location>
        <begin position="247"/>
        <end position="274"/>
    </location>
</feature>